<dbReference type="AlphaFoldDB" id="A0A0S6VSG2"/>
<protein>
    <recommendedName>
        <fullName evidence="3">Type I restriction enzyme R protein N-terminal domain-containing protein</fullName>
    </recommendedName>
</protein>
<sequence length="206" mass="22834">MSYSDFKTIDDILAKFDVTISSGDSLFADVPDIPASPELAKMLDTTVPLALNINTEKARSELIIAPLLVEVRNLLERKISLFSGIDFSVDVSRNLNGFCDFILSYSRDQAFLQTPVICIVEAKNENLKSGYAQCMAEMLAAQMYNEQKAHPVSWILGVVTTGSNWKFLTLEGAKFSIDFDEYMIMQVAKILGIFVEGVHHIVRAGA</sequence>
<dbReference type="EMBL" id="DF820456">
    <property type="protein sequence ID" value="GAK50288.1"/>
    <property type="molecule type" value="Genomic_DNA"/>
</dbReference>
<evidence type="ECO:0008006" key="3">
    <source>
        <dbReference type="Google" id="ProtNLM"/>
    </source>
</evidence>
<name>A0A0S6VSG2_9BACT</name>
<organism evidence="1">
    <name type="scientific">Candidatus Moduliflexus flocculans</name>
    <dbReference type="NCBI Taxonomy" id="1499966"/>
    <lineage>
        <taxon>Bacteria</taxon>
        <taxon>Candidatus Moduliflexota</taxon>
        <taxon>Candidatus Moduliflexia</taxon>
        <taxon>Candidatus Moduliflexales</taxon>
        <taxon>Candidatus Moduliflexaceae</taxon>
    </lineage>
</organism>
<reference evidence="1" key="1">
    <citation type="journal article" date="2015" name="PeerJ">
        <title>First genomic representation of candidate bacterial phylum KSB3 points to enhanced environmental sensing as a trigger of wastewater bulking.</title>
        <authorList>
            <person name="Sekiguchi Y."/>
            <person name="Ohashi A."/>
            <person name="Parks D.H."/>
            <person name="Yamauchi T."/>
            <person name="Tyson G.W."/>
            <person name="Hugenholtz P."/>
        </authorList>
    </citation>
    <scope>NUCLEOTIDE SEQUENCE [LARGE SCALE GENOMIC DNA]</scope>
</reference>
<dbReference type="HOGENOM" id="CLU_084165_1_0_0"/>
<evidence type="ECO:0000313" key="1">
    <source>
        <dbReference type="EMBL" id="GAK50288.1"/>
    </source>
</evidence>
<gene>
    <name evidence="1" type="ORF">U14_01516</name>
</gene>
<proteinExistence type="predicted"/>
<accession>A0A0S6VSG2</accession>
<evidence type="ECO:0000313" key="2">
    <source>
        <dbReference type="Proteomes" id="UP000030700"/>
    </source>
</evidence>
<dbReference type="Proteomes" id="UP000030700">
    <property type="component" value="Unassembled WGS sequence"/>
</dbReference>
<dbReference type="STRING" id="1499966.U14_01516"/>
<keyword evidence="2" id="KW-1185">Reference proteome</keyword>